<feature type="transmembrane region" description="Helical" evidence="3">
    <location>
        <begin position="359"/>
        <end position="377"/>
    </location>
</feature>
<gene>
    <name evidence="4" type="ORF">C0Q70_11397</name>
</gene>
<dbReference type="InterPro" id="IPR008405">
    <property type="entry name" value="ApoL"/>
</dbReference>
<dbReference type="GO" id="GO:0006869">
    <property type="term" value="P:lipid transport"/>
    <property type="evidence" value="ECO:0007669"/>
    <property type="project" value="InterPro"/>
</dbReference>
<sequence>MNQLKGVGLKEVAKRLSTGATEIGKAAKDGGLKKLAKLGGSAIGKEVFFLNVALIPINLADFVGTAVDLSKDKKSEAYLVLLQMADLVMWIVDDLIKKMQDLHDLAGRGEELRKHLLLLAELLNKHHRNVQIANGLDIWLTPGSTTLTEVVSAVAAPVTGGLTLPFAGAGMMLTAAGGVVKDGASLAQTIIEACNVVALQKEYDEFIIAVINEYLILYEASKIYSAKIIGNASLFVTGFMLTNNNMNQLKGVGLKEAAKRLSTGATQVGKAAKDGGLKKLAKLGGSAIGKELFFLNVALIPINFIDLVSTAVDLSENSQSKASQVLLKMADMTSELLDIEERPGKVDKDRKKRYKRIKAAHIGGSVLAFLCGITAMLRQLPEKCPQIKGRLRQVVVDFNYQQKNSEICSLAGNLIAIIGGSNFGWLYTVVAAVGAVGTVVTGGALPLAAAAVGAVTYGAGKIISSGASVAQNTVEQTFLECLQEEWDELSPLLSREIEVLRSKAKGSTAEFETNLTNFFQTLASTAFDINALATGQAIVPSKAKPDELLKSVISPVSQISIDFRRLVSTMAENSYEKKSEHLPVLWHNTQGKMAATGSSVRSSRNTAGKEYPTHDPEGEYFLILDFLAQASRYSVSGNKPNGSVLVMEIHDISMRCVPCRHYLTVAGGELEALLRRMGYLLMEETASMEGPFSQNITTLSLNTAHCLELVASLIQGDLWEASQGLRDLAESADSIANELINATDLFDMLTGSGLVTCPPRLSLVSAGYLMIEWIPKVPDMATSPASQTNGMESGGAAPFHDIFTKTSDATETEKLPESFSILLGIKERPGKIEKYQLKRHKRIKRAKCYGSVLAYPCGMFVVAAGAVALWEGGVTLFVLGSGLLLFGIGRLLTARASFAECRIEIQRKGVLQTEWKTFFQRIVAAIFRELPEESSQIKGKLRKVAVDLNHQQKNVEICNLTGSVIATIGGIAAGQTYGVALPVVAAAMIVCEVGALVFATASIAQLRSKASLADGIVQICNFTEMERLHELTAKKEDIGINVLCLHKHYKDARRTELAGSAFEFIAGFVIVVSGAVAIWTRGLGTILFGAGLIVFGAAVALAAGASFSAGIFGRRKKVQLLKDWKVWRKLIYQMEMTKLRDVEQKSQDLARKLEEVASELDRLKSACETAEKVKMAEKVEESKSLLEDRVKKAMLNDMEQKSRDMVSKLEEAAKKIDSWKGTCDKVKTAGKGFSFLGSVFAWLRSVVAVAGVVGTVVTGGALPLAAAAAVGAMAYKAGEVLSSGADVAQNTVEQTFLECLLEEWNGLSKILSREMEVLRSKAKDLNSELETNLTDAFQSIASTVFNIKAVLTGENSGEVTSHKDTDKPTTSAGLREVVASQVSQISIDFRNFVKSMAEISYDRKSQFAMMLRRLARDLQILSPLMIRVNEELYSRTLKKLNIVQ</sequence>
<keyword evidence="3" id="KW-0472">Membrane</keyword>
<feature type="transmembrane region" description="Helical" evidence="3">
    <location>
        <begin position="983"/>
        <end position="1004"/>
    </location>
</feature>
<feature type="transmembrane region" description="Helical" evidence="3">
    <location>
        <begin position="1086"/>
        <end position="1112"/>
    </location>
</feature>
<dbReference type="Proteomes" id="UP000245119">
    <property type="component" value="Linkage Group LG6"/>
</dbReference>
<feature type="transmembrane region" description="Helical" evidence="3">
    <location>
        <begin position="1057"/>
        <end position="1080"/>
    </location>
</feature>
<dbReference type="GO" id="GO:0008289">
    <property type="term" value="F:lipid binding"/>
    <property type="evidence" value="ECO:0007669"/>
    <property type="project" value="InterPro"/>
</dbReference>
<dbReference type="GO" id="GO:0005576">
    <property type="term" value="C:extracellular region"/>
    <property type="evidence" value="ECO:0007669"/>
    <property type="project" value="InterPro"/>
</dbReference>
<dbReference type="GO" id="GO:0016020">
    <property type="term" value="C:membrane"/>
    <property type="evidence" value="ECO:0007669"/>
    <property type="project" value="TreeGrafter"/>
</dbReference>
<feature type="transmembrane region" description="Helical" evidence="3">
    <location>
        <begin position="848"/>
        <end position="870"/>
    </location>
</feature>
<evidence type="ECO:0000256" key="2">
    <source>
        <dbReference type="SAM" id="Coils"/>
    </source>
</evidence>
<dbReference type="PANTHER" id="PTHR14096:SF28">
    <property type="entry name" value="APOLIPOPROTEIN L, 1-RELATED"/>
    <property type="match status" value="1"/>
</dbReference>
<comment type="similarity">
    <text evidence="1">Belongs to the apolipoprotein L family.</text>
</comment>
<feature type="transmembrane region" description="Helical" evidence="3">
    <location>
        <begin position="957"/>
        <end position="977"/>
    </location>
</feature>
<evidence type="ECO:0000313" key="5">
    <source>
        <dbReference type="Proteomes" id="UP000245119"/>
    </source>
</evidence>
<comment type="caution">
    <text evidence="4">The sequence shown here is derived from an EMBL/GenBank/DDBJ whole genome shotgun (WGS) entry which is preliminary data.</text>
</comment>
<evidence type="ECO:0000256" key="3">
    <source>
        <dbReference type="SAM" id="Phobius"/>
    </source>
</evidence>
<keyword evidence="5" id="KW-1185">Reference proteome</keyword>
<feature type="transmembrane region" description="Helical" evidence="3">
    <location>
        <begin position="425"/>
        <end position="455"/>
    </location>
</feature>
<name>A0A2T7P5U3_POMCA</name>
<dbReference type="PANTHER" id="PTHR14096">
    <property type="entry name" value="APOLIPOPROTEIN L"/>
    <property type="match status" value="1"/>
</dbReference>
<feature type="coiled-coil region" evidence="2">
    <location>
        <begin position="1139"/>
        <end position="1215"/>
    </location>
</feature>
<proteinExistence type="inferred from homology"/>
<accession>A0A2T7P5U3</accession>
<dbReference type="GO" id="GO:0042157">
    <property type="term" value="P:lipoprotein metabolic process"/>
    <property type="evidence" value="ECO:0007669"/>
    <property type="project" value="InterPro"/>
</dbReference>
<protein>
    <submittedName>
        <fullName evidence="4">Uncharacterized protein</fullName>
    </submittedName>
</protein>
<keyword evidence="3" id="KW-1133">Transmembrane helix</keyword>
<keyword evidence="3" id="KW-0812">Transmembrane</keyword>
<dbReference type="EMBL" id="PZQS01000006">
    <property type="protein sequence ID" value="PVD28802.1"/>
    <property type="molecule type" value="Genomic_DNA"/>
</dbReference>
<evidence type="ECO:0000313" key="4">
    <source>
        <dbReference type="EMBL" id="PVD28802.1"/>
    </source>
</evidence>
<reference evidence="4 5" key="1">
    <citation type="submission" date="2018-04" db="EMBL/GenBank/DDBJ databases">
        <title>The genome of golden apple snail Pomacea canaliculata provides insight into stress tolerance and invasive adaptation.</title>
        <authorList>
            <person name="Liu C."/>
            <person name="Liu B."/>
            <person name="Ren Y."/>
            <person name="Zhang Y."/>
            <person name="Wang H."/>
            <person name="Li S."/>
            <person name="Jiang F."/>
            <person name="Yin L."/>
            <person name="Zhang G."/>
            <person name="Qian W."/>
            <person name="Fan W."/>
        </authorList>
    </citation>
    <scope>NUCLEOTIDE SEQUENCE [LARGE SCALE GENOMIC DNA]</scope>
    <source>
        <strain evidence="4">SZHN2017</strain>
        <tissue evidence="4">Muscle</tissue>
    </source>
</reference>
<keyword evidence="2" id="KW-0175">Coiled coil</keyword>
<feature type="transmembrane region" description="Helical" evidence="3">
    <location>
        <begin position="876"/>
        <end position="898"/>
    </location>
</feature>
<evidence type="ECO:0000256" key="1">
    <source>
        <dbReference type="ARBA" id="ARBA00010090"/>
    </source>
</evidence>
<organism evidence="4 5">
    <name type="scientific">Pomacea canaliculata</name>
    <name type="common">Golden apple snail</name>
    <dbReference type="NCBI Taxonomy" id="400727"/>
    <lineage>
        <taxon>Eukaryota</taxon>
        <taxon>Metazoa</taxon>
        <taxon>Spiralia</taxon>
        <taxon>Lophotrochozoa</taxon>
        <taxon>Mollusca</taxon>
        <taxon>Gastropoda</taxon>
        <taxon>Caenogastropoda</taxon>
        <taxon>Architaenioglossa</taxon>
        <taxon>Ampullarioidea</taxon>
        <taxon>Ampullariidae</taxon>
        <taxon>Pomacea</taxon>
    </lineage>
</organism>